<protein>
    <submittedName>
        <fullName evidence="2">Uncharacterized protein</fullName>
    </submittedName>
</protein>
<dbReference type="AlphaFoldDB" id="A0A1I0T5C0"/>
<evidence type="ECO:0000256" key="1">
    <source>
        <dbReference type="SAM" id="Phobius"/>
    </source>
</evidence>
<evidence type="ECO:0000313" key="3">
    <source>
        <dbReference type="Proteomes" id="UP000182312"/>
    </source>
</evidence>
<keyword evidence="1" id="KW-0812">Transmembrane</keyword>
<sequence length="169" mass="18211">MMSGMAWDILGMIAVGIGAAALLFAGAHALRKAGLAVPRWITPAGIGLAMLGFAIWNEYSWYSRVSAQLPATVEVLETGTGGKAWRPWAFVIPMVNRFAAIDRAGLTDTGQGVQRGQVLFVERWQPTRYVTLDFDCAGARIRAVAEGRESDWLPAAQDPAYAVICERGG</sequence>
<proteinExistence type="predicted"/>
<dbReference type="EMBL" id="FOJO01000004">
    <property type="protein sequence ID" value="SFA46226.1"/>
    <property type="molecule type" value="Genomic_DNA"/>
</dbReference>
<gene>
    <name evidence="2" type="ORF">SAMN04487972_104181</name>
</gene>
<accession>A0A1I0T5C0</accession>
<evidence type="ECO:0000313" key="2">
    <source>
        <dbReference type="EMBL" id="SFA46226.1"/>
    </source>
</evidence>
<reference evidence="2 3" key="1">
    <citation type="submission" date="2016-10" db="EMBL/GenBank/DDBJ databases">
        <authorList>
            <person name="de Groot N.N."/>
        </authorList>
    </citation>
    <scope>NUCLEOTIDE SEQUENCE [LARGE SCALE GENOMIC DNA]</scope>
    <source>
        <strain evidence="2 3">CGMCC 1.6117</strain>
    </source>
</reference>
<feature type="transmembrane region" description="Helical" evidence="1">
    <location>
        <begin position="39"/>
        <end position="56"/>
    </location>
</feature>
<organism evidence="2 3">
    <name type="scientific">Paracoccus halophilus</name>
    <dbReference type="NCBI Taxonomy" id="376733"/>
    <lineage>
        <taxon>Bacteria</taxon>
        <taxon>Pseudomonadati</taxon>
        <taxon>Pseudomonadota</taxon>
        <taxon>Alphaproteobacteria</taxon>
        <taxon>Rhodobacterales</taxon>
        <taxon>Paracoccaceae</taxon>
        <taxon>Paracoccus</taxon>
    </lineage>
</organism>
<dbReference type="Proteomes" id="UP000182312">
    <property type="component" value="Unassembled WGS sequence"/>
</dbReference>
<keyword evidence="1" id="KW-1133">Transmembrane helix</keyword>
<name>A0A1I0T5C0_9RHOB</name>
<keyword evidence="1" id="KW-0472">Membrane</keyword>